<evidence type="ECO:0000313" key="4">
    <source>
        <dbReference type="Proteomes" id="UP001160499"/>
    </source>
</evidence>
<evidence type="ECO:0000313" key="3">
    <source>
        <dbReference type="EMBL" id="MDH6214293.1"/>
    </source>
</evidence>
<accession>A0ABT6LDB0</accession>
<name>A0ABT6LDB0_9ACTN</name>
<dbReference type="RefSeq" id="WP_280875345.1">
    <property type="nucleotide sequence ID" value="NZ_JARXVH010000002.1"/>
</dbReference>
<feature type="region of interest" description="Disordered" evidence="1">
    <location>
        <begin position="1"/>
        <end position="32"/>
    </location>
</feature>
<dbReference type="Proteomes" id="UP001160499">
    <property type="component" value="Unassembled WGS sequence"/>
</dbReference>
<keyword evidence="4" id="KW-1185">Reference proteome</keyword>
<feature type="region of interest" description="Disordered" evidence="1">
    <location>
        <begin position="235"/>
        <end position="264"/>
    </location>
</feature>
<evidence type="ECO:0000259" key="2">
    <source>
        <dbReference type="Pfam" id="PF13699"/>
    </source>
</evidence>
<dbReference type="Pfam" id="PF13699">
    <property type="entry name" value="eCIS_core"/>
    <property type="match status" value="1"/>
</dbReference>
<sequence>MFEQQTAHTPAHDRVGAPTRRPPAPAHPSGDMLRRAIGNSALAAGSGTGAPHPVAETEAVRALDGPGTPLGAGPKAAAERAVGHDPGDVRVHTGPRIRTAARAAGAAGFTFGRDIGVATGPGQEIPQQLLIHEAVHAAQQSAGGTAGADEAERQAVTVGHGGASTGALAGTAAPYVAWAPEDWLTTTPDVRRYGLSDLLDEARAVDEWLRRQIATTPEFDRIKEAEAAIQAELARRAPALTPTGPRTRPAAPRTGRRSTPARAPEVLPETEIPHVLRDRVSMPLTDPAEVRAEADRIAAWLLRPDVSRADRATLRQELALLAPAVAADLDRAGVERQQARLARALAPTGTQDRAGVLANLRIVESIRPYADAPGSAYVIHDGELLVFPLETAQRVRAQVLGSLTDAARRAQGIVDSTEFRMNEHLRLNYQEQPVVGFLVSVVSREEPVEVQTRMLGPLAESNMALARYRAAARRGSLVDMADAVLSAVESADKAQEIVLDGIDRAVAAAGSIVHGLEITRNLAFTIALSVGAILAAPVVAAGVAGLGATGLTATALTAVGTGTVVGGEGLLLGFTGGAGGELAAGHGVRAALDTGVDEGLRVGAQGVSIGVGGGVSPGLARALGVGARGVSRLGSFGRAALAQGGGNALGGVTGALLNPPEGTGRGDAALRAGLTGFGLGALGGVAGTYAQGLPSATVRFGVGVGLPSLVDGGATYLQTGDLAQSLTAAGTGLAVSALTTGRSSGISGSAEQRAFRAGQSVRRGLGAPGRLLRPYVAGALIGLAEPVPALRLEETPTSITQSGSERPDVASAAPPPTRAPAEQPQRQVTPTRVISRGAFPVNPARQVVDPFSGEVLGQQSASAQTARSVITGPRADEAEVATWRQALDRGEIGIQAPLGANVSGPDFITAEIDSSGQITIYVSDTKLSTTGRFPTPATAIPTTWGAEVRAAIAPGRFDVGDPVLEAAIRQAFAAGRVQIRQVNADYSPNGGGRVTGF</sequence>
<feature type="region of interest" description="Disordered" evidence="1">
    <location>
        <begin position="797"/>
        <end position="832"/>
    </location>
</feature>
<feature type="compositionally biased region" description="Basic and acidic residues" evidence="1">
    <location>
        <begin position="77"/>
        <end position="91"/>
    </location>
</feature>
<dbReference type="InterPro" id="IPR025295">
    <property type="entry name" value="eCIS_core_dom"/>
</dbReference>
<reference evidence="3 4" key="1">
    <citation type="submission" date="2023-04" db="EMBL/GenBank/DDBJ databases">
        <title>Forest soil microbial communities from Buena Vista Peninsula, Colon Province, Panama.</title>
        <authorList>
            <person name="Bouskill N."/>
        </authorList>
    </citation>
    <scope>NUCLEOTIDE SEQUENCE [LARGE SCALE GENOMIC DNA]</scope>
    <source>
        <strain evidence="3 4">GGS1</strain>
    </source>
</reference>
<feature type="region of interest" description="Disordered" evidence="1">
    <location>
        <begin position="63"/>
        <end position="92"/>
    </location>
</feature>
<organism evidence="3 4">
    <name type="scientific">Streptomyces pseudovenezuelae</name>
    <dbReference type="NCBI Taxonomy" id="67350"/>
    <lineage>
        <taxon>Bacteria</taxon>
        <taxon>Bacillati</taxon>
        <taxon>Actinomycetota</taxon>
        <taxon>Actinomycetes</taxon>
        <taxon>Kitasatosporales</taxon>
        <taxon>Streptomycetaceae</taxon>
        <taxon>Streptomyces</taxon>
        <taxon>Streptomyces aurantiacus group</taxon>
    </lineage>
</organism>
<feature type="domain" description="eCIS core" evidence="2">
    <location>
        <begin position="69"/>
        <end position="143"/>
    </location>
</feature>
<evidence type="ECO:0000256" key="1">
    <source>
        <dbReference type="SAM" id="MobiDB-lite"/>
    </source>
</evidence>
<gene>
    <name evidence="3" type="ORF">M2283_001576</name>
</gene>
<feature type="compositionally biased region" description="Low complexity" evidence="1">
    <location>
        <begin position="236"/>
        <end position="264"/>
    </location>
</feature>
<dbReference type="EMBL" id="JARXVH010000002">
    <property type="protein sequence ID" value="MDH6214293.1"/>
    <property type="molecule type" value="Genomic_DNA"/>
</dbReference>
<comment type="caution">
    <text evidence="3">The sequence shown here is derived from an EMBL/GenBank/DDBJ whole genome shotgun (WGS) entry which is preliminary data.</text>
</comment>
<proteinExistence type="predicted"/>
<protein>
    <recommendedName>
        <fullName evidence="2">eCIS core domain-containing protein</fullName>
    </recommendedName>
</protein>